<comment type="caution">
    <text evidence="11">The sequence shown here is derived from an EMBL/GenBank/DDBJ whole genome shotgun (WGS) entry which is preliminary data.</text>
</comment>
<evidence type="ECO:0000256" key="6">
    <source>
        <dbReference type="ARBA" id="ARBA00022898"/>
    </source>
</evidence>
<evidence type="ECO:0000256" key="7">
    <source>
        <dbReference type="ARBA" id="ARBA00023239"/>
    </source>
</evidence>
<dbReference type="EMBL" id="ANHY01000002">
    <property type="protein sequence ID" value="EKV32787.1"/>
    <property type="molecule type" value="Genomic_DNA"/>
</dbReference>
<keyword evidence="12" id="KW-1185">Reference proteome</keyword>
<dbReference type="PATRIC" id="fig|1238182.3.peg.163"/>
<dbReference type="Proteomes" id="UP000009881">
    <property type="component" value="Unassembled WGS sequence"/>
</dbReference>
<dbReference type="STRING" id="1238182.C882_1625"/>
<dbReference type="Pfam" id="PF00155">
    <property type="entry name" value="Aminotran_1_2"/>
    <property type="match status" value="1"/>
</dbReference>
<evidence type="ECO:0000256" key="9">
    <source>
        <dbReference type="ARBA" id="ARBA00048531"/>
    </source>
</evidence>
<evidence type="ECO:0000256" key="5">
    <source>
        <dbReference type="ARBA" id="ARBA00022573"/>
    </source>
</evidence>
<comment type="cofactor">
    <cofactor evidence="1">
        <name>pyridoxal 5'-phosphate</name>
        <dbReference type="ChEBI" id="CHEBI:597326"/>
    </cofactor>
</comment>
<dbReference type="UniPathway" id="UPA00148"/>
<sequence length="336" mass="34728">MSDPFSVFRHHGGNLSAAVAATGRPRAEWLDLSTGINPRPYPVPPIPANAWTRLPEAAEDAALVAAARAAYGVAQGATVVPAPGTQALIQWLPLLRPRGRVGIVGPTYGEHATAWARAGHAVEDLSRPPAPDEAGAPDVVVVVNPNNPDGRRHDPDALLALAEGQARRGGWLVVDEAFADVAPDVSLCGRAGGPGLVILRSPGKFYGLAGLRLGFAVAGEDVAAPLAANLGPWAVAGPALAVGAAALADLAWRDATRAWLAERRRALDGVLAAAGLTIVGGTDLFRLIEAPDAAARFERLARAGILARPFAYAPRWLRLGLPADDAGLARLAEAMA</sequence>
<dbReference type="GO" id="GO:0048472">
    <property type="term" value="F:threonine-phosphate decarboxylase activity"/>
    <property type="evidence" value="ECO:0007669"/>
    <property type="project" value="UniProtKB-EC"/>
</dbReference>
<feature type="domain" description="Aminotransferase class I/classII large" evidence="10">
    <location>
        <begin position="74"/>
        <end position="334"/>
    </location>
</feature>
<dbReference type="NCBIfam" id="TIGR01140">
    <property type="entry name" value="L_thr_O3P_dcar"/>
    <property type="match status" value="1"/>
</dbReference>
<proteinExistence type="predicted"/>
<comment type="pathway">
    <text evidence="3">Cofactor biosynthesis; adenosylcobalamin biosynthesis.</text>
</comment>
<evidence type="ECO:0000256" key="2">
    <source>
        <dbReference type="ARBA" id="ARBA00003444"/>
    </source>
</evidence>
<dbReference type="Gene3D" id="3.90.1150.10">
    <property type="entry name" value="Aspartate Aminotransferase, domain 1"/>
    <property type="match status" value="1"/>
</dbReference>
<evidence type="ECO:0000256" key="8">
    <source>
        <dbReference type="ARBA" id="ARBA00029996"/>
    </source>
</evidence>
<dbReference type="GO" id="GO:0030170">
    <property type="term" value="F:pyridoxal phosphate binding"/>
    <property type="evidence" value="ECO:0007669"/>
    <property type="project" value="InterPro"/>
</dbReference>
<keyword evidence="6" id="KW-0663">Pyridoxal phosphate</keyword>
<dbReference type="PANTHER" id="PTHR42885">
    <property type="entry name" value="HISTIDINOL-PHOSPHATE AMINOTRANSFERASE-RELATED"/>
    <property type="match status" value="1"/>
</dbReference>
<keyword evidence="5" id="KW-0169">Cobalamin biosynthesis</keyword>
<dbReference type="InterPro" id="IPR005860">
    <property type="entry name" value="CobD"/>
</dbReference>
<dbReference type="Gene3D" id="3.40.640.10">
    <property type="entry name" value="Type I PLP-dependent aspartate aminotransferase-like (Major domain)"/>
    <property type="match status" value="1"/>
</dbReference>
<dbReference type="InterPro" id="IPR015424">
    <property type="entry name" value="PyrdxlP-dep_Trfase"/>
</dbReference>
<name>K9H5E6_9PROT</name>
<gene>
    <name evidence="11" type="ORF">C882_1625</name>
</gene>
<dbReference type="InterPro" id="IPR015422">
    <property type="entry name" value="PyrdxlP-dep_Trfase_small"/>
</dbReference>
<dbReference type="SUPFAM" id="SSF53383">
    <property type="entry name" value="PLP-dependent transferases"/>
    <property type="match status" value="1"/>
</dbReference>
<keyword evidence="7" id="KW-0456">Lyase</keyword>
<dbReference type="AlphaFoldDB" id="K9H5E6"/>
<dbReference type="GO" id="GO:0009236">
    <property type="term" value="P:cobalamin biosynthetic process"/>
    <property type="evidence" value="ECO:0007669"/>
    <property type="project" value="UniProtKB-UniPathway"/>
</dbReference>
<evidence type="ECO:0000256" key="3">
    <source>
        <dbReference type="ARBA" id="ARBA00004953"/>
    </source>
</evidence>
<evidence type="ECO:0000313" key="11">
    <source>
        <dbReference type="EMBL" id="EKV32787.1"/>
    </source>
</evidence>
<dbReference type="InterPro" id="IPR004839">
    <property type="entry name" value="Aminotransferase_I/II_large"/>
</dbReference>
<evidence type="ECO:0000256" key="1">
    <source>
        <dbReference type="ARBA" id="ARBA00001933"/>
    </source>
</evidence>
<evidence type="ECO:0000313" key="12">
    <source>
        <dbReference type="Proteomes" id="UP000009881"/>
    </source>
</evidence>
<dbReference type="RefSeq" id="WP_009538614.1">
    <property type="nucleotide sequence ID" value="NZ_ANHY01000002.1"/>
</dbReference>
<evidence type="ECO:0000256" key="4">
    <source>
        <dbReference type="ARBA" id="ARBA00012285"/>
    </source>
</evidence>
<reference evidence="11 12" key="1">
    <citation type="journal article" date="2013" name="Genome Announc.">
        <title>Draft Genome Sequence of an Alphaproteobacterium, Caenispirillum salinarum AK4(T), Isolated from a Solar Saltern.</title>
        <authorList>
            <person name="Khatri I."/>
            <person name="Singh A."/>
            <person name="Korpole S."/>
            <person name="Pinnaka A.K."/>
            <person name="Subramanian S."/>
        </authorList>
    </citation>
    <scope>NUCLEOTIDE SEQUENCE [LARGE SCALE GENOMIC DNA]</scope>
    <source>
        <strain evidence="11 12">AK4</strain>
    </source>
</reference>
<dbReference type="PANTHER" id="PTHR42885:SF1">
    <property type="entry name" value="THREONINE-PHOSPHATE DECARBOXYLASE"/>
    <property type="match status" value="1"/>
</dbReference>
<comment type="catalytic activity">
    <reaction evidence="9">
        <text>O-phospho-L-threonine + H(+) = (R)-1-aminopropan-2-yl phosphate + CO2</text>
        <dbReference type="Rhea" id="RHEA:11492"/>
        <dbReference type="ChEBI" id="CHEBI:15378"/>
        <dbReference type="ChEBI" id="CHEBI:16526"/>
        <dbReference type="ChEBI" id="CHEBI:58563"/>
        <dbReference type="ChEBI" id="CHEBI:58675"/>
        <dbReference type="EC" id="4.1.1.81"/>
    </reaction>
</comment>
<dbReference type="EC" id="4.1.1.81" evidence="4"/>
<comment type="function">
    <text evidence="2">Decarboxylates L-threonine-O-3-phosphate to yield (R)-1-amino-2-propanol O-2-phosphate, the precursor for the linkage between the nucleotide loop and the corrin ring in cobalamin.</text>
</comment>
<dbReference type="InterPro" id="IPR015421">
    <property type="entry name" value="PyrdxlP-dep_Trfase_major"/>
</dbReference>
<accession>K9H5E6</accession>
<organism evidence="11 12">
    <name type="scientific">Caenispirillum salinarum AK4</name>
    <dbReference type="NCBI Taxonomy" id="1238182"/>
    <lineage>
        <taxon>Bacteria</taxon>
        <taxon>Pseudomonadati</taxon>
        <taxon>Pseudomonadota</taxon>
        <taxon>Alphaproteobacteria</taxon>
        <taxon>Rhodospirillales</taxon>
        <taxon>Novispirillaceae</taxon>
        <taxon>Caenispirillum</taxon>
    </lineage>
</organism>
<dbReference type="OrthoDB" id="9799304at2"/>
<evidence type="ECO:0000259" key="10">
    <source>
        <dbReference type="Pfam" id="PF00155"/>
    </source>
</evidence>
<dbReference type="eggNOG" id="COG0079">
    <property type="taxonomic scope" value="Bacteria"/>
</dbReference>
<protein>
    <recommendedName>
        <fullName evidence="4">threonine-phosphate decarboxylase</fullName>
        <ecNumber evidence="4">4.1.1.81</ecNumber>
    </recommendedName>
    <alternativeName>
        <fullName evidence="8">L-threonine-O-3-phosphate decarboxylase</fullName>
    </alternativeName>
</protein>